<evidence type="ECO:0000313" key="19">
    <source>
        <dbReference type="Proteomes" id="UP001461498"/>
    </source>
</evidence>
<keyword evidence="8" id="KW-0931">ER-Golgi transport</keyword>
<evidence type="ECO:0000256" key="4">
    <source>
        <dbReference type="ARBA" id="ARBA00019409"/>
    </source>
</evidence>
<dbReference type="InterPro" id="IPR000727">
    <property type="entry name" value="T_SNARE_dom"/>
</dbReference>
<feature type="region of interest" description="Disordered" evidence="15">
    <location>
        <begin position="174"/>
        <end position="196"/>
    </location>
</feature>
<evidence type="ECO:0000313" key="18">
    <source>
        <dbReference type="EMBL" id="KAK9506161.1"/>
    </source>
</evidence>
<feature type="domain" description="T-SNARE coiled-coil homology" evidence="17">
    <location>
        <begin position="224"/>
        <end position="286"/>
    </location>
</feature>
<comment type="function">
    <text evidence="1">Syntaxin that may be involved in targeting and fusion of Golgi-derived retrograde transport vesicles with the ER.</text>
</comment>
<accession>A0AAW1D5Z1</accession>
<dbReference type="GO" id="GO:0015031">
    <property type="term" value="P:protein transport"/>
    <property type="evidence" value="ECO:0007669"/>
    <property type="project" value="UniProtKB-KW"/>
</dbReference>
<evidence type="ECO:0000256" key="16">
    <source>
        <dbReference type="SAM" id="Phobius"/>
    </source>
</evidence>
<keyword evidence="19" id="KW-1185">Reference proteome</keyword>
<dbReference type="Gene3D" id="1.20.5.110">
    <property type="match status" value="1"/>
</dbReference>
<dbReference type="Pfam" id="PF10496">
    <property type="entry name" value="Syntaxin-18_N"/>
    <property type="match status" value="1"/>
</dbReference>
<keyword evidence="11 14" id="KW-0175">Coiled coil</keyword>
<dbReference type="GO" id="GO:0005789">
    <property type="term" value="C:endoplasmic reticulum membrane"/>
    <property type="evidence" value="ECO:0007669"/>
    <property type="project" value="UniProtKB-SubCell"/>
</dbReference>
<organism evidence="18 19">
    <name type="scientific">Rhynocoris fuscipes</name>
    <dbReference type="NCBI Taxonomy" id="488301"/>
    <lineage>
        <taxon>Eukaryota</taxon>
        <taxon>Metazoa</taxon>
        <taxon>Ecdysozoa</taxon>
        <taxon>Arthropoda</taxon>
        <taxon>Hexapoda</taxon>
        <taxon>Insecta</taxon>
        <taxon>Pterygota</taxon>
        <taxon>Neoptera</taxon>
        <taxon>Paraneoptera</taxon>
        <taxon>Hemiptera</taxon>
        <taxon>Heteroptera</taxon>
        <taxon>Panheteroptera</taxon>
        <taxon>Cimicomorpha</taxon>
        <taxon>Reduviidae</taxon>
        <taxon>Harpactorinae</taxon>
        <taxon>Harpactorini</taxon>
        <taxon>Rhynocoris</taxon>
    </lineage>
</organism>
<dbReference type="GO" id="GO:0006890">
    <property type="term" value="P:retrograde vesicle-mediated transport, Golgi to endoplasmic reticulum"/>
    <property type="evidence" value="ECO:0007669"/>
    <property type="project" value="TreeGrafter"/>
</dbReference>
<evidence type="ECO:0000256" key="14">
    <source>
        <dbReference type="SAM" id="Coils"/>
    </source>
</evidence>
<dbReference type="EMBL" id="JAPXFL010000005">
    <property type="protein sequence ID" value="KAK9506161.1"/>
    <property type="molecule type" value="Genomic_DNA"/>
</dbReference>
<comment type="similarity">
    <text evidence="3">Belongs to the syntaxin family.</text>
</comment>
<dbReference type="FunFam" id="1.20.5.110:FF:000015">
    <property type="entry name" value="Syntaxin-18, putative"/>
    <property type="match status" value="1"/>
</dbReference>
<dbReference type="InterPro" id="IPR019529">
    <property type="entry name" value="Syntaxin-18_N"/>
</dbReference>
<comment type="subcellular location">
    <subcellularLocation>
        <location evidence="13">Endomembrane system</location>
        <topology evidence="13">Single-pass type IV membrane protein</topology>
    </subcellularLocation>
    <subcellularLocation>
        <location evidence="2">Endoplasmic reticulum membrane</location>
        <topology evidence="2">Single-pass membrane protein</topology>
    </subcellularLocation>
</comment>
<evidence type="ECO:0000256" key="13">
    <source>
        <dbReference type="ARBA" id="ARBA00046280"/>
    </source>
</evidence>
<dbReference type="SUPFAM" id="SSF58038">
    <property type="entry name" value="SNARE fusion complex"/>
    <property type="match status" value="1"/>
</dbReference>
<evidence type="ECO:0000256" key="1">
    <source>
        <dbReference type="ARBA" id="ARBA00003746"/>
    </source>
</evidence>
<reference evidence="18 19" key="1">
    <citation type="submission" date="2022-12" db="EMBL/GenBank/DDBJ databases">
        <title>Chromosome-level genome assembly of true bugs.</title>
        <authorList>
            <person name="Ma L."/>
            <person name="Li H."/>
        </authorList>
    </citation>
    <scope>NUCLEOTIDE SEQUENCE [LARGE SCALE GENOMIC DNA]</scope>
    <source>
        <strain evidence="18">Lab_2022b</strain>
    </source>
</reference>
<proteinExistence type="inferred from homology"/>
<evidence type="ECO:0000256" key="6">
    <source>
        <dbReference type="ARBA" id="ARBA00022692"/>
    </source>
</evidence>
<dbReference type="EMBL" id="JAPXFL010000005">
    <property type="protein sequence ID" value="KAK9506162.1"/>
    <property type="molecule type" value="Genomic_DNA"/>
</dbReference>
<evidence type="ECO:0000256" key="3">
    <source>
        <dbReference type="ARBA" id="ARBA00009063"/>
    </source>
</evidence>
<keyword evidence="12 16" id="KW-0472">Membrane</keyword>
<evidence type="ECO:0000256" key="8">
    <source>
        <dbReference type="ARBA" id="ARBA00022892"/>
    </source>
</evidence>
<gene>
    <name evidence="18" type="ORF">O3M35_008146</name>
</gene>
<dbReference type="PANTHER" id="PTHR15959:SF0">
    <property type="entry name" value="SYNTAXIN-18"/>
    <property type="match status" value="1"/>
</dbReference>
<keyword evidence="9" id="KW-0653">Protein transport</keyword>
<keyword evidence="7" id="KW-0256">Endoplasmic reticulum</keyword>
<sequence>MDITTLFRSCVKDNKNRDKDLGVGGVNKIFHSSRKCEFISRCKDLLKQISQLRDFLLEHRKSYLNLTPSFIKSDDMSDFERENIDKEAQHIIKSCSQLIQSYKREIYNIDEDNQKIENHKAIIDLLEAYLKTVCKIYTEQKAIRVKWTVEVQKLSKLESETKKESSFEIKTPLRVASESEDKEKKEDSTAKTSSVPFYSTAHDDENVLSEEELQMFEMENQQLYNELNSLNDEVRTIQSKVVKIAELQEVFTEKVLEQNEEIERISTTIVGTTENLKDANSQIRQAIQNNASLRVYILFFLIVMSFSLLFLDWYND</sequence>
<evidence type="ECO:0000256" key="2">
    <source>
        <dbReference type="ARBA" id="ARBA00004389"/>
    </source>
</evidence>
<evidence type="ECO:0000256" key="12">
    <source>
        <dbReference type="ARBA" id="ARBA00023136"/>
    </source>
</evidence>
<name>A0AAW1D5Z1_9HEMI</name>
<feature type="compositionally biased region" description="Basic and acidic residues" evidence="15">
    <location>
        <begin position="177"/>
        <end position="189"/>
    </location>
</feature>
<evidence type="ECO:0000256" key="9">
    <source>
        <dbReference type="ARBA" id="ARBA00022927"/>
    </source>
</evidence>
<evidence type="ECO:0000256" key="5">
    <source>
        <dbReference type="ARBA" id="ARBA00022448"/>
    </source>
</evidence>
<dbReference type="AlphaFoldDB" id="A0AAW1D5Z1"/>
<evidence type="ECO:0000256" key="10">
    <source>
        <dbReference type="ARBA" id="ARBA00022989"/>
    </source>
</evidence>
<dbReference type="PROSITE" id="PS50192">
    <property type="entry name" value="T_SNARE"/>
    <property type="match status" value="1"/>
</dbReference>
<dbReference type="Proteomes" id="UP001461498">
    <property type="component" value="Unassembled WGS sequence"/>
</dbReference>
<keyword evidence="10 16" id="KW-1133">Transmembrane helix</keyword>
<evidence type="ECO:0000259" key="17">
    <source>
        <dbReference type="PROSITE" id="PS50192"/>
    </source>
</evidence>
<comment type="caution">
    <text evidence="18">The sequence shown here is derived from an EMBL/GenBank/DDBJ whole genome shotgun (WGS) entry which is preliminary data.</text>
</comment>
<dbReference type="PANTHER" id="PTHR15959">
    <property type="entry name" value="SYNTAXIN-18"/>
    <property type="match status" value="1"/>
</dbReference>
<feature type="transmembrane region" description="Helical" evidence="16">
    <location>
        <begin position="293"/>
        <end position="314"/>
    </location>
</feature>
<keyword evidence="6 16" id="KW-0812">Transmembrane</keyword>
<evidence type="ECO:0000256" key="7">
    <source>
        <dbReference type="ARBA" id="ARBA00022824"/>
    </source>
</evidence>
<dbReference type="GO" id="GO:0031201">
    <property type="term" value="C:SNARE complex"/>
    <property type="evidence" value="ECO:0007669"/>
    <property type="project" value="TreeGrafter"/>
</dbReference>
<evidence type="ECO:0000256" key="15">
    <source>
        <dbReference type="SAM" id="MobiDB-lite"/>
    </source>
</evidence>
<evidence type="ECO:0000256" key="11">
    <source>
        <dbReference type="ARBA" id="ARBA00023054"/>
    </source>
</evidence>
<protein>
    <recommendedName>
        <fullName evidence="4">Syntaxin-18</fullName>
    </recommendedName>
</protein>
<feature type="coiled-coil region" evidence="14">
    <location>
        <begin position="206"/>
        <end position="240"/>
    </location>
</feature>
<keyword evidence="5" id="KW-0813">Transport</keyword>